<sequence>MVDWTALSHFLNIVANFYPIASRTESFADGETFPKDGNPLHEDYLIRGLVWSQWYFAPDWFDNIKDDDGSRCLEDDSTKQSRAARVLYLGMVLAQKTACLSYNRCTRRFSASSPSSEDAMDTARSSDESPFDGDYVLVPEDVAAESQSHKSYVRPSRSQERAGTTPNRQQQRQSILKAEQKHHTDARVQIVSSGEEVGWA</sequence>
<reference evidence="2 3" key="1">
    <citation type="journal article" date="2020" name="Microbiol. Resour. Announc.">
        <title>Draft Genome Sequence of a Cladosporium Species Isolated from the Mesophotic Ascidian Didemnum maculosum.</title>
        <authorList>
            <person name="Gioti A."/>
            <person name="Siaperas R."/>
            <person name="Nikolaivits E."/>
            <person name="Le Goff G."/>
            <person name="Ouazzani J."/>
            <person name="Kotoulas G."/>
            <person name="Topakas E."/>
        </authorList>
    </citation>
    <scope>NUCLEOTIDE SEQUENCE [LARGE SCALE GENOMIC DNA]</scope>
    <source>
        <strain evidence="2 3">TM138-S3</strain>
    </source>
</reference>
<dbReference type="RefSeq" id="XP_069231986.1">
    <property type="nucleotide sequence ID" value="XM_069371072.1"/>
</dbReference>
<dbReference type="InterPro" id="IPR011990">
    <property type="entry name" value="TPR-like_helical_dom_sf"/>
</dbReference>
<feature type="compositionally biased region" description="Polar residues" evidence="1">
    <location>
        <begin position="161"/>
        <end position="174"/>
    </location>
</feature>
<organism evidence="2 3">
    <name type="scientific">Cladosporium halotolerans</name>
    <dbReference type="NCBI Taxonomy" id="1052096"/>
    <lineage>
        <taxon>Eukaryota</taxon>
        <taxon>Fungi</taxon>
        <taxon>Dikarya</taxon>
        <taxon>Ascomycota</taxon>
        <taxon>Pezizomycotina</taxon>
        <taxon>Dothideomycetes</taxon>
        <taxon>Dothideomycetidae</taxon>
        <taxon>Cladosporiales</taxon>
        <taxon>Cladosporiaceae</taxon>
        <taxon>Cladosporium</taxon>
    </lineage>
</organism>
<dbReference type="SUPFAM" id="SSF48452">
    <property type="entry name" value="TPR-like"/>
    <property type="match status" value="1"/>
</dbReference>
<dbReference type="EMBL" id="JAAQHG020000006">
    <property type="protein sequence ID" value="KAL1588881.1"/>
    <property type="molecule type" value="Genomic_DNA"/>
</dbReference>
<dbReference type="AlphaFoldDB" id="A0AB34KY90"/>
<dbReference type="Proteomes" id="UP000803884">
    <property type="component" value="Unassembled WGS sequence"/>
</dbReference>
<accession>A0AB34KY90</accession>
<evidence type="ECO:0000313" key="2">
    <source>
        <dbReference type="EMBL" id="KAL1588881.1"/>
    </source>
</evidence>
<evidence type="ECO:0000256" key="1">
    <source>
        <dbReference type="SAM" id="MobiDB-lite"/>
    </source>
</evidence>
<gene>
    <name evidence="2" type="ORF">WHR41_02466</name>
</gene>
<protein>
    <submittedName>
        <fullName evidence="2">Uncharacterized protein</fullName>
    </submittedName>
</protein>
<proteinExistence type="predicted"/>
<feature type="region of interest" description="Disordered" evidence="1">
    <location>
        <begin position="109"/>
        <end position="200"/>
    </location>
</feature>
<name>A0AB34KY90_9PEZI</name>
<comment type="caution">
    <text evidence="2">The sequence shown here is derived from an EMBL/GenBank/DDBJ whole genome shotgun (WGS) entry which is preliminary data.</text>
</comment>
<dbReference type="GeneID" id="96003910"/>
<evidence type="ECO:0000313" key="3">
    <source>
        <dbReference type="Proteomes" id="UP000803884"/>
    </source>
</evidence>
<keyword evidence="3" id="KW-1185">Reference proteome</keyword>